<accession>A0ABT9ZYY5</accession>
<dbReference type="Proteomes" id="UP001230005">
    <property type="component" value="Unassembled WGS sequence"/>
</dbReference>
<name>A0ABT9ZYY5_9BACI</name>
<protein>
    <submittedName>
        <fullName evidence="5">DNA-binding NarL/FixJ family response regulator</fullName>
    </submittedName>
</protein>
<proteinExistence type="predicted"/>
<dbReference type="PRINTS" id="PR00038">
    <property type="entry name" value="HTHLUXR"/>
</dbReference>
<dbReference type="PROSITE" id="PS50043">
    <property type="entry name" value="HTH_LUXR_2"/>
    <property type="match status" value="1"/>
</dbReference>
<dbReference type="InterPro" id="IPR000792">
    <property type="entry name" value="Tscrpt_reg_LuxR_C"/>
</dbReference>
<keyword evidence="6" id="KW-1185">Reference proteome</keyword>
<gene>
    <name evidence="5" type="ORF">J2S74_003458</name>
</gene>
<dbReference type="Pfam" id="PF00196">
    <property type="entry name" value="GerE"/>
    <property type="match status" value="1"/>
</dbReference>
<dbReference type="Gene3D" id="3.40.50.2300">
    <property type="match status" value="1"/>
</dbReference>
<dbReference type="CDD" id="cd06170">
    <property type="entry name" value="LuxR_C_like"/>
    <property type="match status" value="1"/>
</dbReference>
<evidence type="ECO:0000259" key="4">
    <source>
        <dbReference type="PROSITE" id="PS50043"/>
    </source>
</evidence>
<sequence>MKVMVASNRELLRYGLIQLLKDVKPIDYMAVVETTEELIDTLKMDAFDLIVIHTRLQWANRIEQLLSYFQGQPPSCKLVILCHEMVSNGHYELNAVHGLCYENSSLVELMDFFQRILKGEKIFLNVEKTGGQMQMRGQHHELSKREQEVFQMKIHGYTVKDTAKLLNISPKTVENHRRNIRKKLNISKKSEWVDWGKTLGML</sequence>
<evidence type="ECO:0000313" key="5">
    <source>
        <dbReference type="EMBL" id="MDQ0256059.1"/>
    </source>
</evidence>
<dbReference type="PANTHER" id="PTHR44688:SF16">
    <property type="entry name" value="DNA-BINDING TRANSCRIPTIONAL ACTIVATOR DEVR_DOSR"/>
    <property type="match status" value="1"/>
</dbReference>
<evidence type="ECO:0000256" key="3">
    <source>
        <dbReference type="ARBA" id="ARBA00023163"/>
    </source>
</evidence>
<dbReference type="InterPro" id="IPR016032">
    <property type="entry name" value="Sig_transdc_resp-reg_C-effctor"/>
</dbReference>
<dbReference type="SMART" id="SM00421">
    <property type="entry name" value="HTH_LUXR"/>
    <property type="match status" value="1"/>
</dbReference>
<evidence type="ECO:0000256" key="2">
    <source>
        <dbReference type="ARBA" id="ARBA00023125"/>
    </source>
</evidence>
<comment type="caution">
    <text evidence="5">The sequence shown here is derived from an EMBL/GenBank/DDBJ whole genome shotgun (WGS) entry which is preliminary data.</text>
</comment>
<keyword evidence="2 5" id="KW-0238">DNA-binding</keyword>
<dbReference type="RefSeq" id="WP_307327600.1">
    <property type="nucleotide sequence ID" value="NZ_JAUSUG010000014.1"/>
</dbReference>
<evidence type="ECO:0000256" key="1">
    <source>
        <dbReference type="ARBA" id="ARBA00023015"/>
    </source>
</evidence>
<dbReference type="EMBL" id="JAUSUG010000014">
    <property type="protein sequence ID" value="MDQ0256059.1"/>
    <property type="molecule type" value="Genomic_DNA"/>
</dbReference>
<keyword evidence="3" id="KW-0804">Transcription</keyword>
<dbReference type="SUPFAM" id="SSF46894">
    <property type="entry name" value="C-terminal effector domain of the bipartite response regulators"/>
    <property type="match status" value="1"/>
</dbReference>
<organism evidence="5 6">
    <name type="scientific">Evansella vedderi</name>
    <dbReference type="NCBI Taxonomy" id="38282"/>
    <lineage>
        <taxon>Bacteria</taxon>
        <taxon>Bacillati</taxon>
        <taxon>Bacillota</taxon>
        <taxon>Bacilli</taxon>
        <taxon>Bacillales</taxon>
        <taxon>Bacillaceae</taxon>
        <taxon>Evansella</taxon>
    </lineage>
</organism>
<reference evidence="5 6" key="1">
    <citation type="submission" date="2023-07" db="EMBL/GenBank/DDBJ databases">
        <title>Genomic Encyclopedia of Type Strains, Phase IV (KMG-IV): sequencing the most valuable type-strain genomes for metagenomic binning, comparative biology and taxonomic classification.</title>
        <authorList>
            <person name="Goeker M."/>
        </authorList>
    </citation>
    <scope>NUCLEOTIDE SEQUENCE [LARGE SCALE GENOMIC DNA]</scope>
    <source>
        <strain evidence="5 6">DSM 9768</strain>
    </source>
</reference>
<feature type="domain" description="HTH luxR-type" evidence="4">
    <location>
        <begin position="135"/>
        <end position="200"/>
    </location>
</feature>
<dbReference type="GO" id="GO:0003677">
    <property type="term" value="F:DNA binding"/>
    <property type="evidence" value="ECO:0007669"/>
    <property type="project" value="UniProtKB-KW"/>
</dbReference>
<dbReference type="PANTHER" id="PTHR44688">
    <property type="entry name" value="DNA-BINDING TRANSCRIPTIONAL ACTIVATOR DEVR_DOSR"/>
    <property type="match status" value="1"/>
</dbReference>
<evidence type="ECO:0000313" key="6">
    <source>
        <dbReference type="Proteomes" id="UP001230005"/>
    </source>
</evidence>
<keyword evidence="1" id="KW-0805">Transcription regulation</keyword>